<name>B7ZY30_MAIZE</name>
<reference evidence="1" key="2">
    <citation type="submission" date="2012-06" db="EMBL/GenBank/DDBJ databases">
        <authorList>
            <person name="Yu Y."/>
            <person name="Currie J."/>
            <person name="Lomeli R."/>
            <person name="Angelova A."/>
            <person name="Collura K."/>
            <person name="Wissotski M."/>
            <person name="Campos D."/>
            <person name="Kudrna D."/>
            <person name="Golser W."/>
            <person name="Ashely E."/>
            <person name="Descour A."/>
            <person name="Fernandes J."/>
            <person name="Soderlund C."/>
            <person name="Walbot V."/>
        </authorList>
    </citation>
    <scope>NUCLEOTIDE SEQUENCE</scope>
    <source>
        <strain evidence="1">B73</strain>
    </source>
</reference>
<evidence type="ECO:0000313" key="1">
    <source>
        <dbReference type="EMBL" id="ACL52829.1"/>
    </source>
</evidence>
<reference evidence="1" key="1">
    <citation type="journal article" date="2009" name="PLoS Genet.">
        <title>Sequencing, mapping, and analysis of 27,455 maize full-length cDNAs.</title>
        <authorList>
            <person name="Soderlund C."/>
            <person name="Descour A."/>
            <person name="Kudrna D."/>
            <person name="Bomhoff M."/>
            <person name="Boyd L."/>
            <person name="Currie J."/>
            <person name="Angelova A."/>
            <person name="Collura K."/>
            <person name="Wissotski M."/>
            <person name="Ashley E."/>
            <person name="Morrow D."/>
            <person name="Fernandes J."/>
            <person name="Walbot V."/>
            <person name="Yu Y."/>
        </authorList>
    </citation>
    <scope>NUCLEOTIDE SEQUENCE</scope>
    <source>
        <strain evidence="1">B73</strain>
    </source>
</reference>
<organism evidence="1">
    <name type="scientific">Zea mays</name>
    <name type="common">Maize</name>
    <dbReference type="NCBI Taxonomy" id="4577"/>
    <lineage>
        <taxon>Eukaryota</taxon>
        <taxon>Viridiplantae</taxon>
        <taxon>Streptophyta</taxon>
        <taxon>Embryophyta</taxon>
        <taxon>Tracheophyta</taxon>
        <taxon>Spermatophyta</taxon>
        <taxon>Magnoliopsida</taxon>
        <taxon>Liliopsida</taxon>
        <taxon>Poales</taxon>
        <taxon>Poaceae</taxon>
        <taxon>PACMAD clade</taxon>
        <taxon>Panicoideae</taxon>
        <taxon>Andropogonodae</taxon>
        <taxon>Andropogoneae</taxon>
        <taxon>Tripsacinae</taxon>
        <taxon>Zea</taxon>
    </lineage>
</organism>
<dbReference type="AlphaFoldDB" id="B7ZY30"/>
<protein>
    <submittedName>
        <fullName evidence="1">Uncharacterized protein</fullName>
    </submittedName>
</protein>
<dbReference type="EMBL" id="BT054222">
    <property type="protein sequence ID" value="ACL52829.1"/>
    <property type="molecule type" value="mRNA"/>
</dbReference>
<sequence>MSTNEQHASPNRLHLLWPEISAFHTTGVSRSRSLNSARAAAPSPPAAYAVTREVATWALRPIPNLTTCAWTARTGAAEEPRATALSRGGNV</sequence>
<proteinExistence type="evidence at transcript level"/>
<accession>B7ZY30</accession>